<gene>
    <name evidence="4" type="ORF">OSB04_008511</name>
</gene>
<dbReference type="SUPFAM" id="SSF51110">
    <property type="entry name" value="alpha-D-mannose-specific plant lectins"/>
    <property type="match status" value="1"/>
</dbReference>
<feature type="domain" description="Bulb-type lectin" evidence="3">
    <location>
        <begin position="75"/>
        <end position="194"/>
    </location>
</feature>
<keyword evidence="1" id="KW-0732">Signal</keyword>
<evidence type="ECO:0000313" key="5">
    <source>
        <dbReference type="Proteomes" id="UP001172457"/>
    </source>
</evidence>
<dbReference type="InterPro" id="IPR035446">
    <property type="entry name" value="SLSG/EP1"/>
</dbReference>
<dbReference type="PANTHER" id="PTHR32444:SF132">
    <property type="entry name" value="S-LOCUS-SPECIFIC GLYCOPROTEIN_EP1"/>
    <property type="match status" value="1"/>
</dbReference>
<dbReference type="Proteomes" id="UP001172457">
    <property type="component" value="Chromosome 2"/>
</dbReference>
<evidence type="ECO:0000313" key="4">
    <source>
        <dbReference type="EMBL" id="KAJ9563351.1"/>
    </source>
</evidence>
<dbReference type="InterPro" id="IPR001480">
    <property type="entry name" value="Bulb-type_lectin_dom"/>
</dbReference>
<protein>
    <recommendedName>
        <fullName evidence="3">Bulb-type lectin domain-containing protein</fullName>
    </recommendedName>
</protein>
<dbReference type="PROSITE" id="PS50927">
    <property type="entry name" value="BULB_LECTIN"/>
    <property type="match status" value="1"/>
</dbReference>
<dbReference type="Gene3D" id="2.90.10.10">
    <property type="entry name" value="Bulb-type lectin domain"/>
    <property type="match status" value="1"/>
</dbReference>
<keyword evidence="5" id="KW-1185">Reference proteome</keyword>
<name>A0AA38TXG3_9ASTR</name>
<dbReference type="CDD" id="cd01098">
    <property type="entry name" value="PAN_AP_plant"/>
    <property type="match status" value="1"/>
</dbReference>
<dbReference type="InterPro" id="IPR036426">
    <property type="entry name" value="Bulb-type_lectin_dom_sf"/>
</dbReference>
<sequence>MGITKIKISKSLSFLALNISGTKYHNYHQPWLLLPLHLLLSSFASCLHSCSSPKPLFLPPKPSDTLTKALSAIPFERSTEYDPTYRSLELFTSPFRLAFYNTTPNAYTLALRMGIRGDRSLVRFVWEANRGNPVRENATLSFGSDGNLILAEADSRIAWQPNNAHKGGVGFAILPNGNIVLRDAAGGFVWQSFDYPTDTLSLRVGGSNKLVSRASVTENVNGDYSLVLEPKRLALYCKKTMRYWSFAEVNNGNGDLLNATLEMGEAEYVDSNFNALRYRQFAVSSAWRLLYTLFKRRVNEWGEADVEDECQLPDRCGKFGLCEDSQCVGCPSPNGVFAWSKDCVAKLRGCEADSFRYYELKGVDHFTVKYGTGLGPVSRAGCESKCTKDCKCLGYFYRTDRSRCWIAHELKTLTRVGNSTHMAYIKTPLG</sequence>
<dbReference type="EMBL" id="JARYMX010000002">
    <property type="protein sequence ID" value="KAJ9563351.1"/>
    <property type="molecule type" value="Genomic_DNA"/>
</dbReference>
<organism evidence="4 5">
    <name type="scientific">Centaurea solstitialis</name>
    <name type="common">yellow star-thistle</name>
    <dbReference type="NCBI Taxonomy" id="347529"/>
    <lineage>
        <taxon>Eukaryota</taxon>
        <taxon>Viridiplantae</taxon>
        <taxon>Streptophyta</taxon>
        <taxon>Embryophyta</taxon>
        <taxon>Tracheophyta</taxon>
        <taxon>Spermatophyta</taxon>
        <taxon>Magnoliopsida</taxon>
        <taxon>eudicotyledons</taxon>
        <taxon>Gunneridae</taxon>
        <taxon>Pentapetalae</taxon>
        <taxon>asterids</taxon>
        <taxon>campanulids</taxon>
        <taxon>Asterales</taxon>
        <taxon>Asteraceae</taxon>
        <taxon>Carduoideae</taxon>
        <taxon>Cardueae</taxon>
        <taxon>Centaureinae</taxon>
        <taxon>Centaurea</taxon>
    </lineage>
</organism>
<evidence type="ECO:0000256" key="2">
    <source>
        <dbReference type="ARBA" id="ARBA00023180"/>
    </source>
</evidence>
<dbReference type="Pfam" id="PF01453">
    <property type="entry name" value="B_lectin"/>
    <property type="match status" value="1"/>
</dbReference>
<reference evidence="4" key="1">
    <citation type="submission" date="2023-03" db="EMBL/GenBank/DDBJ databases">
        <title>Chromosome-scale reference genome and RAD-based genetic map of yellow starthistle (Centaurea solstitialis) reveal putative structural variation and QTLs associated with invader traits.</title>
        <authorList>
            <person name="Reatini B."/>
            <person name="Cang F.A."/>
            <person name="Jiang Q."/>
            <person name="Mckibben M.T.W."/>
            <person name="Barker M.S."/>
            <person name="Rieseberg L.H."/>
            <person name="Dlugosch K.M."/>
        </authorList>
    </citation>
    <scope>NUCLEOTIDE SEQUENCE</scope>
    <source>
        <strain evidence="4">CAN-66</strain>
        <tissue evidence="4">Leaf</tissue>
    </source>
</reference>
<dbReference type="CDD" id="cd00028">
    <property type="entry name" value="B_lectin"/>
    <property type="match status" value="1"/>
</dbReference>
<evidence type="ECO:0000259" key="3">
    <source>
        <dbReference type="PROSITE" id="PS50927"/>
    </source>
</evidence>
<keyword evidence="2" id="KW-0325">Glycoprotein</keyword>
<accession>A0AA38TXG3</accession>
<dbReference type="PIRSF" id="PIRSF002686">
    <property type="entry name" value="SLG"/>
    <property type="match status" value="1"/>
</dbReference>
<evidence type="ECO:0000256" key="1">
    <source>
        <dbReference type="ARBA" id="ARBA00022729"/>
    </source>
</evidence>
<proteinExistence type="predicted"/>
<comment type="caution">
    <text evidence="4">The sequence shown here is derived from an EMBL/GenBank/DDBJ whole genome shotgun (WGS) entry which is preliminary data.</text>
</comment>
<dbReference type="PANTHER" id="PTHR32444">
    <property type="entry name" value="BULB-TYPE LECTIN DOMAIN-CONTAINING PROTEIN"/>
    <property type="match status" value="1"/>
</dbReference>
<dbReference type="SMART" id="SM00108">
    <property type="entry name" value="B_lectin"/>
    <property type="match status" value="1"/>
</dbReference>
<dbReference type="AlphaFoldDB" id="A0AA38TXG3"/>